<evidence type="ECO:0000256" key="3">
    <source>
        <dbReference type="ARBA" id="ARBA00022670"/>
    </source>
</evidence>
<dbReference type="CDD" id="cd00433">
    <property type="entry name" value="Peptidase_M17"/>
    <property type="match status" value="1"/>
</dbReference>
<dbReference type="PANTHER" id="PTHR11963">
    <property type="entry name" value="LEUCINE AMINOPEPTIDASE-RELATED"/>
    <property type="match status" value="1"/>
</dbReference>
<sequence>MTNHMLASLVESPGNATPLRILDADSLERWLATQEDHVRSWVAANGFSAKSGNFCALPDGKGYLGEMLVGVDDFDDIWSYGSLPYSLPPGTYEIQPALGSASANAAALGWALGSYTYSQYRKVDRLSASLVWPLNCDPVTVQRLVGGIGLTRDLINTPANDMGPAELEQAARSLAGTHGASCQVTSADSLLEENYPAIHAVGRASTRAPRLIDLRWSGGDESAPLVVLVGKGVCFDTGGLDLKPADGMKIMKKDMGGAAHVLGLASIIMEAELPLRLRVLIPAVENSVSGDAFRPMDVLQTRKGLTVEVGNTDAEGRLVLADALSEAGNETVDLLFDFATLTGAARVALGPDLPAMFCNDDALATALLRHAETQRDSIWRLPLHQPYKQKLKSKIADLSNISEGPFAGSITAALFLEYFVPPKTPWVHFDIYAWNQSDRPGRPTGGEAMALRAVYSLIEERALTGRTPSNDSA</sequence>
<evidence type="ECO:0000313" key="7">
    <source>
        <dbReference type="EMBL" id="MFC4353131.1"/>
    </source>
</evidence>
<keyword evidence="3" id="KW-0645">Protease</keyword>
<dbReference type="Proteomes" id="UP001595799">
    <property type="component" value="Unassembled WGS sequence"/>
</dbReference>
<comment type="similarity">
    <text evidence="1">Belongs to the peptidase M17 family.</text>
</comment>
<comment type="caution">
    <text evidence="7">The sequence shown here is derived from an EMBL/GenBank/DDBJ whole genome shotgun (WGS) entry which is preliminary data.</text>
</comment>
<dbReference type="InterPro" id="IPR011356">
    <property type="entry name" value="Leucine_aapep/pepB"/>
</dbReference>
<dbReference type="PRINTS" id="PR00481">
    <property type="entry name" value="LAMNOPPTDASE"/>
</dbReference>
<dbReference type="PANTHER" id="PTHR11963:SF20">
    <property type="entry name" value="PEPTIDASE B"/>
    <property type="match status" value="1"/>
</dbReference>
<evidence type="ECO:0000256" key="4">
    <source>
        <dbReference type="ARBA" id="ARBA00022801"/>
    </source>
</evidence>
<evidence type="ECO:0000256" key="2">
    <source>
        <dbReference type="ARBA" id="ARBA00022438"/>
    </source>
</evidence>
<dbReference type="RefSeq" id="WP_382423507.1">
    <property type="nucleotide sequence ID" value="NZ_JBHSCW010000011.1"/>
</dbReference>
<dbReference type="GO" id="GO:0004177">
    <property type="term" value="F:aminopeptidase activity"/>
    <property type="evidence" value="ECO:0007669"/>
    <property type="project" value="UniProtKB-KW"/>
</dbReference>
<dbReference type="Pfam" id="PF21337">
    <property type="entry name" value="Peptidase_M17_N_1"/>
    <property type="match status" value="1"/>
</dbReference>
<reference evidence="8" key="1">
    <citation type="journal article" date="2019" name="Int. J. Syst. Evol. Microbiol.">
        <title>The Global Catalogue of Microorganisms (GCM) 10K type strain sequencing project: providing services to taxonomists for standard genome sequencing and annotation.</title>
        <authorList>
            <consortium name="The Broad Institute Genomics Platform"/>
            <consortium name="The Broad Institute Genome Sequencing Center for Infectious Disease"/>
            <person name="Wu L."/>
            <person name="Ma J."/>
        </authorList>
    </citation>
    <scope>NUCLEOTIDE SEQUENCE [LARGE SCALE GENOMIC DNA]</scope>
    <source>
        <strain evidence="8">CECT 8472</strain>
    </source>
</reference>
<dbReference type="InterPro" id="IPR000819">
    <property type="entry name" value="Peptidase_M17_C"/>
</dbReference>
<dbReference type="EMBL" id="JBHSCW010000011">
    <property type="protein sequence ID" value="MFC4353131.1"/>
    <property type="molecule type" value="Genomic_DNA"/>
</dbReference>
<keyword evidence="4" id="KW-0378">Hydrolase</keyword>
<evidence type="ECO:0000313" key="8">
    <source>
        <dbReference type="Proteomes" id="UP001595799"/>
    </source>
</evidence>
<organism evidence="7 8">
    <name type="scientific">Fodinicurvata halophila</name>
    <dbReference type="NCBI Taxonomy" id="1419723"/>
    <lineage>
        <taxon>Bacteria</taxon>
        <taxon>Pseudomonadati</taxon>
        <taxon>Pseudomonadota</taxon>
        <taxon>Alphaproteobacteria</taxon>
        <taxon>Rhodospirillales</taxon>
        <taxon>Rhodovibrionaceae</taxon>
        <taxon>Fodinicurvata</taxon>
    </lineage>
</organism>
<evidence type="ECO:0000259" key="6">
    <source>
        <dbReference type="PROSITE" id="PS00631"/>
    </source>
</evidence>
<proteinExistence type="inferred from homology"/>
<dbReference type="SUPFAM" id="SSF53187">
    <property type="entry name" value="Zn-dependent exopeptidases"/>
    <property type="match status" value="1"/>
</dbReference>
<feature type="domain" description="Cytosol aminopeptidase" evidence="6">
    <location>
        <begin position="311"/>
        <end position="318"/>
    </location>
</feature>
<protein>
    <submittedName>
        <fullName evidence="7">Leucyl aminopeptidase family protein</fullName>
    </submittedName>
</protein>
<keyword evidence="5" id="KW-0464">Manganese</keyword>
<dbReference type="InterPro" id="IPR048816">
    <property type="entry name" value="Peptidase_M17_N_1"/>
</dbReference>
<dbReference type="Pfam" id="PF00883">
    <property type="entry name" value="Peptidase_M17"/>
    <property type="match status" value="1"/>
</dbReference>
<evidence type="ECO:0000256" key="1">
    <source>
        <dbReference type="ARBA" id="ARBA00009528"/>
    </source>
</evidence>
<gene>
    <name evidence="7" type="ORF">ACFOW6_16395</name>
</gene>
<keyword evidence="8" id="KW-1185">Reference proteome</keyword>
<dbReference type="Gene3D" id="3.40.630.10">
    <property type="entry name" value="Zn peptidases"/>
    <property type="match status" value="1"/>
</dbReference>
<name>A0ABV8URB7_9PROT</name>
<evidence type="ECO:0000256" key="5">
    <source>
        <dbReference type="ARBA" id="ARBA00023211"/>
    </source>
</evidence>
<dbReference type="PROSITE" id="PS00631">
    <property type="entry name" value="CYTOSOL_AP"/>
    <property type="match status" value="1"/>
</dbReference>
<dbReference type="Gene3D" id="3.40.220.10">
    <property type="entry name" value="Leucine Aminopeptidase, subunit E, domain 1"/>
    <property type="match status" value="1"/>
</dbReference>
<accession>A0ABV8URB7</accession>
<dbReference type="InterPro" id="IPR043472">
    <property type="entry name" value="Macro_dom-like"/>
</dbReference>
<keyword evidence="2 7" id="KW-0031">Aminopeptidase</keyword>